<sequence>MTETLPGYEINPYTMLLRPAGEELTEVIEAKARYLVSRKPFDIVKKSCDYFGSSYNGRREGTKQLIGVTHKAPIIVDPYTSIYLFPTASPSSPDCMWISHDYIAAFEKNDACSTMITFQNHERLEIPISFYSFEKQVSRTARLRVKFTQNVKKMETFHKHPIQFPRNWASEHHGSYWIDE</sequence>
<reference evidence="2" key="1">
    <citation type="journal article" date="2019" name="Int. J. Syst. Evol. Microbiol.">
        <title>The Global Catalogue of Microorganisms (GCM) 10K type strain sequencing project: providing services to taxonomists for standard genome sequencing and annotation.</title>
        <authorList>
            <consortium name="The Broad Institute Genomics Platform"/>
            <consortium name="The Broad Institute Genome Sequencing Center for Infectious Disease"/>
            <person name="Wu L."/>
            <person name="Ma J."/>
        </authorList>
    </citation>
    <scope>NUCLEOTIDE SEQUENCE [LARGE SCALE GENOMIC DNA]</scope>
    <source>
        <strain evidence="2">CGMCC 1.12295</strain>
    </source>
</reference>
<evidence type="ECO:0000313" key="2">
    <source>
        <dbReference type="Proteomes" id="UP001597301"/>
    </source>
</evidence>
<organism evidence="1 2">
    <name type="scientific">Siminovitchia sediminis</name>
    <dbReference type="NCBI Taxonomy" id="1274353"/>
    <lineage>
        <taxon>Bacteria</taxon>
        <taxon>Bacillati</taxon>
        <taxon>Bacillota</taxon>
        <taxon>Bacilli</taxon>
        <taxon>Bacillales</taxon>
        <taxon>Bacillaceae</taxon>
        <taxon>Siminovitchia</taxon>
    </lineage>
</organism>
<accession>A0ABW4KKJ7</accession>
<evidence type="ECO:0000313" key="1">
    <source>
        <dbReference type="EMBL" id="MFD1708033.1"/>
    </source>
</evidence>
<comment type="caution">
    <text evidence="1">The sequence shown here is derived from an EMBL/GenBank/DDBJ whole genome shotgun (WGS) entry which is preliminary data.</text>
</comment>
<dbReference type="RefSeq" id="WP_380774921.1">
    <property type="nucleotide sequence ID" value="NZ_JBHUEO010000055.1"/>
</dbReference>
<dbReference type="PIRSF" id="PIRSF011560">
    <property type="entry name" value="ComK"/>
    <property type="match status" value="1"/>
</dbReference>
<dbReference type="InterPro" id="IPR010461">
    <property type="entry name" value="ComK"/>
</dbReference>
<dbReference type="EMBL" id="JBHUEO010000055">
    <property type="protein sequence ID" value="MFD1708033.1"/>
    <property type="molecule type" value="Genomic_DNA"/>
</dbReference>
<proteinExistence type="predicted"/>
<keyword evidence="2" id="KW-1185">Reference proteome</keyword>
<name>A0ABW4KKJ7_9BACI</name>
<gene>
    <name evidence="1" type="ORF">ACFSCZ_15010</name>
</gene>
<dbReference type="Proteomes" id="UP001597301">
    <property type="component" value="Unassembled WGS sequence"/>
</dbReference>
<protein>
    <submittedName>
        <fullName evidence="1">Competence protein ComK</fullName>
    </submittedName>
</protein>
<dbReference type="Pfam" id="PF06338">
    <property type="entry name" value="ComK"/>
    <property type="match status" value="1"/>
</dbReference>